<evidence type="ECO:0000313" key="1">
    <source>
        <dbReference type="EMBL" id="AXH66876.1"/>
    </source>
</evidence>
<dbReference type="EMBL" id="MH576965">
    <property type="protein sequence ID" value="AXH66876.1"/>
    <property type="molecule type" value="Genomic_DNA"/>
</dbReference>
<dbReference type="Pfam" id="PF23835">
    <property type="entry name" value="DUF7205"/>
    <property type="match status" value="1"/>
</dbReference>
<protein>
    <submittedName>
        <fullName evidence="1">Uncharacterized protein</fullName>
    </submittedName>
</protein>
<sequence>MQTFTDMTGRLLNVGDKVIFARPRGGNSNGGILDAGTIVKINSDSGVISIRVDNGPKSKYGKRTVATPWHERKFYKLEDQ</sequence>
<gene>
    <name evidence="1" type="primary">138</name>
    <name evidence="1" type="ORF">SEA_STARPLATINUM_138</name>
</gene>
<dbReference type="GeneID" id="55609829"/>
<keyword evidence="2" id="KW-1185">Reference proteome</keyword>
<proteinExistence type="predicted"/>
<name>A0A345M8Q5_9CAUD</name>
<organism evidence="1 2">
    <name type="scientific">Streptomyces phage StarPlatinum</name>
    <dbReference type="NCBI Taxonomy" id="2283265"/>
    <lineage>
        <taxon>Viruses</taxon>
        <taxon>Duplodnaviria</taxon>
        <taxon>Heunggongvirae</taxon>
        <taxon>Uroviricota</taxon>
        <taxon>Caudoviricetes</taxon>
        <taxon>Stanwilliamsviridae</taxon>
        <taxon>Boydwoodruffvirinae</taxon>
        <taxon>Karimacvirus</taxon>
        <taxon>Karimacvirus starplatinum</taxon>
        <taxon>Streptomyces virus StarPlatinum</taxon>
    </lineage>
</organism>
<dbReference type="InterPro" id="IPR055629">
    <property type="entry name" value="DUF7205"/>
</dbReference>
<evidence type="ECO:0000313" key="2">
    <source>
        <dbReference type="Proteomes" id="UP000259988"/>
    </source>
</evidence>
<accession>A0A345M8Q5</accession>
<reference evidence="1 2" key="1">
    <citation type="submission" date="2018-07" db="EMBL/GenBank/DDBJ databases">
        <authorList>
            <person name="Cook J.L."/>
            <person name="Tucker S.D."/>
            <person name="Kassa A.K."/>
            <person name="Jones J.A."/>
            <person name="Khadka D."/>
            <person name="Klug H.M."/>
            <person name="Layton S.R."/>
            <person name="Nayek S."/>
            <person name="Bhuiyan S."/>
            <person name="Kim T."/>
            <person name="Hughes L.E."/>
            <person name="Garlena R.A."/>
            <person name="Russell D.A."/>
            <person name="Pope W.H."/>
            <person name="Jacobs-Sera D."/>
            <person name="Hatfull G.F."/>
        </authorList>
    </citation>
    <scope>NUCLEOTIDE SEQUENCE [LARGE SCALE GENOMIC DNA]</scope>
</reference>
<dbReference type="KEGG" id="vg:55609829"/>
<dbReference type="RefSeq" id="YP_009839565.1">
    <property type="nucleotide sequence ID" value="NC_048721.1"/>
</dbReference>
<dbReference type="Proteomes" id="UP000259988">
    <property type="component" value="Segment"/>
</dbReference>